<keyword evidence="6" id="KW-1185">Reference proteome</keyword>
<protein>
    <recommendedName>
        <fullName evidence="4">YknX-like barrel-sandwich hybrid domain-containing protein</fullName>
    </recommendedName>
</protein>
<dbReference type="SUPFAM" id="SSF51230">
    <property type="entry name" value="Single hybrid motif"/>
    <property type="match status" value="1"/>
</dbReference>
<dbReference type="OrthoDB" id="9791520at2"/>
<dbReference type="Gene3D" id="2.40.30.170">
    <property type="match status" value="1"/>
</dbReference>
<dbReference type="GO" id="GO:0030313">
    <property type="term" value="C:cell envelope"/>
    <property type="evidence" value="ECO:0007669"/>
    <property type="project" value="UniProtKB-SubCell"/>
</dbReference>
<dbReference type="InterPro" id="IPR011053">
    <property type="entry name" value="Single_hybrid_motif"/>
</dbReference>
<dbReference type="RefSeq" id="WP_125136072.1">
    <property type="nucleotide sequence ID" value="NZ_LR130778.1"/>
</dbReference>
<dbReference type="EMBL" id="LR130778">
    <property type="protein sequence ID" value="VDN46590.1"/>
    <property type="molecule type" value="Genomic_DNA"/>
</dbReference>
<proteinExistence type="predicted"/>
<evidence type="ECO:0000256" key="1">
    <source>
        <dbReference type="ARBA" id="ARBA00004196"/>
    </source>
</evidence>
<accession>A0A3P7NZ44</accession>
<comment type="subcellular location">
    <subcellularLocation>
        <location evidence="1">Cell envelope</location>
    </subcellularLocation>
</comment>
<dbReference type="Pfam" id="PF25984">
    <property type="entry name" value="BSH_YknX"/>
    <property type="match status" value="1"/>
</dbReference>
<dbReference type="PANTHER" id="PTHR32347">
    <property type="entry name" value="EFFLUX SYSTEM COMPONENT YKNX-RELATED"/>
    <property type="match status" value="1"/>
</dbReference>
<dbReference type="InterPro" id="IPR058639">
    <property type="entry name" value="BSH_YknX-like"/>
</dbReference>
<dbReference type="Gene3D" id="1.10.287.470">
    <property type="entry name" value="Helix hairpin bin"/>
    <property type="match status" value="1"/>
</dbReference>
<gene>
    <name evidence="5" type="ORF">PATL70BA_0723</name>
</gene>
<name>A0A3P7NZ44_9FIRM</name>
<organism evidence="5 6">
    <name type="scientific">Petrocella atlantisensis</name>
    <dbReference type="NCBI Taxonomy" id="2173034"/>
    <lineage>
        <taxon>Bacteria</taxon>
        <taxon>Bacillati</taxon>
        <taxon>Bacillota</taxon>
        <taxon>Clostridia</taxon>
        <taxon>Lachnospirales</taxon>
        <taxon>Vallitaleaceae</taxon>
        <taxon>Petrocella</taxon>
    </lineage>
</organism>
<dbReference type="Gene3D" id="2.40.420.20">
    <property type="match status" value="1"/>
</dbReference>
<dbReference type="KEGG" id="cbar:PATL70BA_0723"/>
<evidence type="ECO:0000256" key="3">
    <source>
        <dbReference type="SAM" id="Coils"/>
    </source>
</evidence>
<keyword evidence="2 3" id="KW-0175">Coiled coil</keyword>
<dbReference type="InterPro" id="IPR050465">
    <property type="entry name" value="UPF0194_transport"/>
</dbReference>
<evidence type="ECO:0000313" key="6">
    <source>
        <dbReference type="Proteomes" id="UP000279029"/>
    </source>
</evidence>
<dbReference type="AlphaFoldDB" id="A0A3P7NZ44"/>
<dbReference type="Proteomes" id="UP000279029">
    <property type="component" value="Chromosome"/>
</dbReference>
<feature type="domain" description="YknX-like barrel-sandwich hybrid" evidence="4">
    <location>
        <begin position="58"/>
        <end position="296"/>
    </location>
</feature>
<evidence type="ECO:0000259" key="4">
    <source>
        <dbReference type="Pfam" id="PF25984"/>
    </source>
</evidence>
<dbReference type="Gene3D" id="2.40.50.100">
    <property type="match status" value="2"/>
</dbReference>
<evidence type="ECO:0000313" key="5">
    <source>
        <dbReference type="EMBL" id="VDN46590.1"/>
    </source>
</evidence>
<evidence type="ECO:0000256" key="2">
    <source>
        <dbReference type="ARBA" id="ARBA00023054"/>
    </source>
</evidence>
<sequence length="459" mass="51343">MKKHIKRIGIGLVALFVIGYFVYAYFQPLTVETMTLAKDQSEIYFIEKGHVVNNKEVYLYPALAGEVKEIHVKRGDQVSTGDVLASMDNTQIIQQIMAQEEMIKGYQAQKNGAKVDVQVSMDTMRLTRAQLVGQLNALEAEIGTEDQRALEAMLVEQSKERYEQGLADLEKYQRLLEEGIIAESEFNDFKIMVNGLEADYQMSQVSELSGSDYYNSMKSAIYAQINSIDTTLKRDRLTTTEAYYQSMIDSAEASLTGLKAQAEQLEIKAPHDGYISDIMVDGTNRVSGMEPAFLLIGDGVREIQVKVNTRDIEYVRKGDAVVLIYNRRSGEVELTGKITYVADNATVELSPLGIEERKVLVTIEPEVNEYLETGYEVDVKFIVFNEPDKLILPNSALYKKDDQDMVLAIRNGKVEEVAVTLGYELTGRTIIEEGLEEGEVIVTDLEAKGLKVGVRAKSS</sequence>
<reference evidence="5 6" key="1">
    <citation type="submission" date="2018-09" db="EMBL/GenBank/DDBJ databases">
        <authorList>
            <person name="Postec A."/>
        </authorList>
    </citation>
    <scope>NUCLEOTIDE SEQUENCE [LARGE SCALE GENOMIC DNA]</scope>
    <source>
        <strain evidence="5">70B-A</strain>
    </source>
</reference>
<feature type="coiled-coil region" evidence="3">
    <location>
        <begin position="121"/>
        <end position="175"/>
    </location>
</feature>